<protein>
    <submittedName>
        <fullName evidence="2">Transposase-like zinc ribbon protein</fullName>
    </submittedName>
</protein>
<dbReference type="Pfam" id="PF12760">
    <property type="entry name" value="Zn_ribbon_IS1595"/>
    <property type="match status" value="1"/>
</dbReference>
<evidence type="ECO:0000313" key="2">
    <source>
        <dbReference type="EMBL" id="RBP35466.1"/>
    </source>
</evidence>
<reference evidence="2 3" key="1">
    <citation type="submission" date="2018-06" db="EMBL/GenBank/DDBJ databases">
        <title>Genomic Encyclopedia of Type Strains, Phase IV (KMG-IV): sequencing the most valuable type-strain genomes for metagenomic binning, comparative biology and taxonomic classification.</title>
        <authorList>
            <person name="Goeker M."/>
        </authorList>
    </citation>
    <scope>NUCLEOTIDE SEQUENCE [LARGE SCALE GENOMIC DNA]</scope>
    <source>
        <strain evidence="2 3">DSM 25520</strain>
    </source>
</reference>
<dbReference type="OrthoDB" id="5365332at2"/>
<feature type="domain" description="Transposase zinc-ribbon" evidence="1">
    <location>
        <begin position="35"/>
        <end position="77"/>
    </location>
</feature>
<dbReference type="EMBL" id="QNRQ01000017">
    <property type="protein sequence ID" value="RBP35466.1"/>
    <property type="molecule type" value="Genomic_DNA"/>
</dbReference>
<keyword evidence="3" id="KW-1185">Reference proteome</keyword>
<evidence type="ECO:0000259" key="1">
    <source>
        <dbReference type="Pfam" id="PF12760"/>
    </source>
</evidence>
<organism evidence="2 3">
    <name type="scientific">Eoetvoesiella caeni</name>
    <dbReference type="NCBI Taxonomy" id="645616"/>
    <lineage>
        <taxon>Bacteria</taxon>
        <taxon>Pseudomonadati</taxon>
        <taxon>Pseudomonadota</taxon>
        <taxon>Betaproteobacteria</taxon>
        <taxon>Burkholderiales</taxon>
        <taxon>Alcaligenaceae</taxon>
        <taxon>Eoetvoesiella</taxon>
    </lineage>
</organism>
<name>A0A366H1T0_9BURK</name>
<dbReference type="Proteomes" id="UP000253628">
    <property type="component" value="Unassembled WGS sequence"/>
</dbReference>
<dbReference type="InterPro" id="IPR024442">
    <property type="entry name" value="Transposase_Zn_ribbon"/>
</dbReference>
<comment type="caution">
    <text evidence="2">The sequence shown here is derived from an EMBL/GenBank/DDBJ whole genome shotgun (WGS) entry which is preliminary data.</text>
</comment>
<dbReference type="RefSeq" id="WP_113935046.1">
    <property type="nucleotide sequence ID" value="NZ_JBHLTB010000044.1"/>
</dbReference>
<sequence length="205" mass="23423">MPAGAQLGLPPSTMSTPRIAKPRAHTPPLPGMCAEDKALQTLERYRWPNRNDVQCPRCNNKRLYQERRRGKPGFYRCPAVHRYEGQGISGGPYVFNVRSGTFLEHSGVPLSKWLYCLANLPDFSNRIPATQLAKAIHVTRRTATRMINLIALLDEWAWCKREGIEMPHDSITDDEATIDKFSESTAHIEFLWEYRLEQVRLAKSS</sequence>
<accession>A0A366H1T0</accession>
<dbReference type="AlphaFoldDB" id="A0A366H1T0"/>
<proteinExistence type="predicted"/>
<gene>
    <name evidence="2" type="ORF">DFR37_11770</name>
</gene>
<evidence type="ECO:0000313" key="3">
    <source>
        <dbReference type="Proteomes" id="UP000253628"/>
    </source>
</evidence>